<keyword evidence="1" id="KW-0732">Signal</keyword>
<dbReference type="Gramene" id="PUZ40901">
    <property type="protein sequence ID" value="PUZ40901"/>
    <property type="gene ID" value="GQ55_9G459700"/>
</dbReference>
<dbReference type="PROSITE" id="PS51257">
    <property type="entry name" value="PROKAR_LIPOPROTEIN"/>
    <property type="match status" value="1"/>
</dbReference>
<feature type="signal peptide" evidence="1">
    <location>
        <begin position="1"/>
        <end position="24"/>
    </location>
</feature>
<proteinExistence type="predicted"/>
<feature type="chain" id="PRO_5015475826" description="Secreted protein" evidence="1">
    <location>
        <begin position="25"/>
        <end position="104"/>
    </location>
</feature>
<evidence type="ECO:0008006" key="4">
    <source>
        <dbReference type="Google" id="ProtNLM"/>
    </source>
</evidence>
<evidence type="ECO:0000313" key="3">
    <source>
        <dbReference type="Proteomes" id="UP000244336"/>
    </source>
</evidence>
<evidence type="ECO:0000313" key="2">
    <source>
        <dbReference type="EMBL" id="PUZ40901.1"/>
    </source>
</evidence>
<accession>A0A2T7CC28</accession>
<dbReference type="AlphaFoldDB" id="A0A2T7CC28"/>
<evidence type="ECO:0000256" key="1">
    <source>
        <dbReference type="SAM" id="SignalP"/>
    </source>
</evidence>
<gene>
    <name evidence="2" type="ORF">GQ55_9G459700</name>
</gene>
<dbReference type="Proteomes" id="UP000244336">
    <property type="component" value="Chromosome 9"/>
</dbReference>
<sequence length="104" mass="12110">MKRFFVFQLKCLATLHIILSGGLSASCRCGQAKPMTRTDRSLFAEARVWRSLRTCNVFAQLSYSTGYFYWPPHYSRLPLWVHSTVQEDSTHYCFDELYTVAICK</sequence>
<protein>
    <recommendedName>
        <fullName evidence="4">Secreted protein</fullName>
    </recommendedName>
</protein>
<reference evidence="2 3" key="1">
    <citation type="submission" date="2018-04" db="EMBL/GenBank/DDBJ databases">
        <title>WGS assembly of Panicum hallii var. hallii HAL2.</title>
        <authorList>
            <person name="Lovell J."/>
            <person name="Jenkins J."/>
            <person name="Lowry D."/>
            <person name="Mamidi S."/>
            <person name="Sreedasyam A."/>
            <person name="Weng X."/>
            <person name="Barry K."/>
            <person name="Bonette J."/>
            <person name="Campitelli B."/>
            <person name="Daum C."/>
            <person name="Gordon S."/>
            <person name="Gould B."/>
            <person name="Lipzen A."/>
            <person name="MacQueen A."/>
            <person name="Palacio-Mejia J."/>
            <person name="Plott C."/>
            <person name="Shakirov E."/>
            <person name="Shu S."/>
            <person name="Yoshinaga Y."/>
            <person name="Zane M."/>
            <person name="Rokhsar D."/>
            <person name="Grimwood J."/>
            <person name="Schmutz J."/>
            <person name="Juenger T."/>
        </authorList>
    </citation>
    <scope>NUCLEOTIDE SEQUENCE [LARGE SCALE GENOMIC DNA]</scope>
    <source>
        <strain evidence="3">cv. HAL2</strain>
    </source>
</reference>
<name>A0A2T7CC28_9POAL</name>
<organism evidence="2 3">
    <name type="scientific">Panicum hallii var. hallii</name>
    <dbReference type="NCBI Taxonomy" id="1504633"/>
    <lineage>
        <taxon>Eukaryota</taxon>
        <taxon>Viridiplantae</taxon>
        <taxon>Streptophyta</taxon>
        <taxon>Embryophyta</taxon>
        <taxon>Tracheophyta</taxon>
        <taxon>Spermatophyta</taxon>
        <taxon>Magnoliopsida</taxon>
        <taxon>Liliopsida</taxon>
        <taxon>Poales</taxon>
        <taxon>Poaceae</taxon>
        <taxon>PACMAD clade</taxon>
        <taxon>Panicoideae</taxon>
        <taxon>Panicodae</taxon>
        <taxon>Paniceae</taxon>
        <taxon>Panicinae</taxon>
        <taxon>Panicum</taxon>
        <taxon>Panicum sect. Panicum</taxon>
    </lineage>
</organism>
<dbReference type="EMBL" id="CM009757">
    <property type="protein sequence ID" value="PUZ40901.1"/>
    <property type="molecule type" value="Genomic_DNA"/>
</dbReference>
<keyword evidence="3" id="KW-1185">Reference proteome</keyword>